<evidence type="ECO:0000256" key="5">
    <source>
        <dbReference type="ARBA" id="ARBA00023306"/>
    </source>
</evidence>
<dbReference type="AlphaFoldDB" id="A0A433Y869"/>
<keyword evidence="7" id="KW-1185">Reference proteome</keyword>
<dbReference type="InterPro" id="IPR019933">
    <property type="entry name" value="DivIVA_domain"/>
</dbReference>
<evidence type="ECO:0000313" key="7">
    <source>
        <dbReference type="Proteomes" id="UP000279446"/>
    </source>
</evidence>
<dbReference type="EMBL" id="RZNY01000011">
    <property type="protein sequence ID" value="RUT45594.1"/>
    <property type="molecule type" value="Genomic_DNA"/>
</dbReference>
<comment type="subcellular location">
    <subcellularLocation>
        <location evidence="1">Cytoplasm</location>
    </subcellularLocation>
</comment>
<dbReference type="OrthoDB" id="389699at2"/>
<evidence type="ECO:0000313" key="6">
    <source>
        <dbReference type="EMBL" id="RUT45594.1"/>
    </source>
</evidence>
<dbReference type="NCBIfam" id="TIGR03544">
    <property type="entry name" value="DivI1A_domain"/>
    <property type="match status" value="1"/>
</dbReference>
<evidence type="ECO:0000256" key="2">
    <source>
        <dbReference type="ARBA" id="ARBA00022490"/>
    </source>
</evidence>
<accession>A0A433Y869</accession>
<reference evidence="6 7" key="1">
    <citation type="submission" date="2018-12" db="EMBL/GenBank/DDBJ databases">
        <authorList>
            <person name="Sun L."/>
            <person name="Chen Z."/>
        </authorList>
    </citation>
    <scope>NUCLEOTIDE SEQUENCE [LARGE SCALE GENOMIC DNA]</scope>
    <source>
        <strain evidence="6 7">DSM 15890</strain>
    </source>
</reference>
<dbReference type="PANTHER" id="PTHR35794:SF1">
    <property type="entry name" value="CELL CYCLE PROTEIN GPSB"/>
    <property type="match status" value="1"/>
</dbReference>
<evidence type="ECO:0000256" key="3">
    <source>
        <dbReference type="ARBA" id="ARBA00022618"/>
    </source>
</evidence>
<gene>
    <name evidence="6" type="ORF">EJP82_14175</name>
</gene>
<keyword evidence="5" id="KW-0131">Cell cycle</keyword>
<proteinExistence type="predicted"/>
<dbReference type="InterPro" id="IPR007793">
    <property type="entry name" value="DivIVA_fam"/>
</dbReference>
<dbReference type="GO" id="GO:0005737">
    <property type="term" value="C:cytoplasm"/>
    <property type="evidence" value="ECO:0007669"/>
    <property type="project" value="UniProtKB-SubCell"/>
</dbReference>
<dbReference type="PANTHER" id="PTHR35794">
    <property type="entry name" value="CELL DIVISION PROTEIN DIVIVA"/>
    <property type="match status" value="1"/>
</dbReference>
<evidence type="ECO:0000256" key="1">
    <source>
        <dbReference type="ARBA" id="ARBA00004496"/>
    </source>
</evidence>
<keyword evidence="4" id="KW-0175">Coiled coil</keyword>
<keyword evidence="3" id="KW-0132">Cell division</keyword>
<dbReference type="Gene3D" id="6.10.250.660">
    <property type="match status" value="1"/>
</dbReference>
<evidence type="ECO:0000256" key="4">
    <source>
        <dbReference type="ARBA" id="ARBA00023054"/>
    </source>
</evidence>
<comment type="caution">
    <text evidence="6">The sequence shown here is derived from an EMBL/GenBank/DDBJ whole genome shotgun (WGS) entry which is preliminary data.</text>
</comment>
<dbReference type="GO" id="GO:0051301">
    <property type="term" value="P:cell division"/>
    <property type="evidence" value="ECO:0007669"/>
    <property type="project" value="UniProtKB-KW"/>
</dbReference>
<dbReference type="Proteomes" id="UP000279446">
    <property type="component" value="Unassembled WGS sequence"/>
</dbReference>
<name>A0A433Y869_9BACL</name>
<keyword evidence="2" id="KW-0963">Cytoplasm</keyword>
<sequence length="86" mass="10367">MGIKLTFQEIHDKIFESTFRGYDQNQVNEFLDIIIKDYDLYNQIIRTLQEKIMQLQKSENHSMNTQEDILRRIRELETFAWGSPKA</sequence>
<organism evidence="6 7">
    <name type="scientific">Paenibacillus anaericanus</name>
    <dbReference type="NCBI Taxonomy" id="170367"/>
    <lineage>
        <taxon>Bacteria</taxon>
        <taxon>Bacillati</taxon>
        <taxon>Bacillota</taxon>
        <taxon>Bacilli</taxon>
        <taxon>Bacillales</taxon>
        <taxon>Paenibacillaceae</taxon>
        <taxon>Paenibacillus</taxon>
    </lineage>
</organism>
<protein>
    <submittedName>
        <fullName evidence="6">DivIVA domain-containing protein</fullName>
    </submittedName>
</protein>
<dbReference type="Pfam" id="PF05103">
    <property type="entry name" value="DivIVA"/>
    <property type="match status" value="1"/>
</dbReference>